<feature type="region of interest" description="Disordered" evidence="16">
    <location>
        <begin position="965"/>
        <end position="1278"/>
    </location>
</feature>
<dbReference type="Proteomes" id="UP000670152">
    <property type="component" value="Unassembled WGS sequence"/>
</dbReference>
<feature type="domain" description="PH" evidence="17">
    <location>
        <begin position="261"/>
        <end position="353"/>
    </location>
</feature>
<feature type="domain" description="RING-type" evidence="19">
    <location>
        <begin position="578"/>
        <end position="617"/>
    </location>
</feature>
<evidence type="ECO:0000256" key="8">
    <source>
        <dbReference type="ARBA" id="ARBA00023015"/>
    </source>
</evidence>
<protein>
    <recommendedName>
        <fullName evidence="10">E3 ubiquitin-protein ligase Topors</fullName>
        <ecNumber evidence="2">2.3.2.27</ecNumber>
    </recommendedName>
    <alternativeName>
        <fullName evidence="11">RING-type E3 ubiquitin transferase Topors</fullName>
    </alternativeName>
    <alternativeName>
        <fullName evidence="13">SUMO1-protein E3 ligase Topors</fullName>
    </alternativeName>
    <alternativeName>
        <fullName evidence="12">Topoisomerase I-binding RING finger protein</fullName>
    </alternativeName>
    <alternativeName>
        <fullName evidence="14">Topoisomerase I-binding arginine/serine-rich protein</fullName>
    </alternativeName>
</protein>
<dbReference type="PROSITE" id="PS50089">
    <property type="entry name" value="ZF_RING_2"/>
    <property type="match status" value="1"/>
</dbReference>
<keyword evidence="20" id="KW-0436">Ligase</keyword>
<evidence type="ECO:0000256" key="6">
    <source>
        <dbReference type="ARBA" id="ARBA00022786"/>
    </source>
</evidence>
<dbReference type="EMBL" id="JAANIB010008097">
    <property type="protein sequence ID" value="KAG5324452.1"/>
    <property type="molecule type" value="Genomic_DNA"/>
</dbReference>
<dbReference type="InterPro" id="IPR018957">
    <property type="entry name" value="Znf_C3HC4_RING-type"/>
</dbReference>
<evidence type="ECO:0000256" key="14">
    <source>
        <dbReference type="ARBA" id="ARBA00079184"/>
    </source>
</evidence>
<feature type="compositionally biased region" description="Low complexity" evidence="16">
    <location>
        <begin position="1052"/>
        <end position="1062"/>
    </location>
</feature>
<name>A0A836JS69_9HYME</name>
<feature type="non-terminal residue" evidence="20">
    <location>
        <position position="1"/>
    </location>
</feature>
<feature type="compositionally biased region" description="Low complexity" evidence="16">
    <location>
        <begin position="1175"/>
        <end position="1184"/>
    </location>
</feature>
<dbReference type="EC" id="2.3.2.27" evidence="2"/>
<dbReference type="InterPro" id="IPR011993">
    <property type="entry name" value="PH-like_dom_sf"/>
</dbReference>
<evidence type="ECO:0000256" key="2">
    <source>
        <dbReference type="ARBA" id="ARBA00012483"/>
    </source>
</evidence>
<evidence type="ECO:0000259" key="19">
    <source>
        <dbReference type="PROSITE" id="PS50089"/>
    </source>
</evidence>
<sequence>LYITMYSPLSPQASLSSKLRQIINERNMLSMRSRMKVLHALNEDNEKCAEEKEKILRSQAIQEILTTEVTYLQQLEILAEFFIQPILKRKLLDHPLLVTLAENIKTLYNVSGELVAGLKRNPDNIAGVFHKLAPFFKLYSVYAYDYTQVLNLLQTNEENDSVFKKFICDQETRSEVGRKLSSLLITPVQRVPRYQLLVKQVLQHTPYRHREYRHLQACLVEIEKSAKHINTLIAQNEETQKLLNLQKCIVTSINLVKPGRMLIKQGPLMRVSRRGNSTYRRYFVLLNDTLLYCKGEPETSLNISCVLPLNKCSLTCVLSKKLFRITCLHETFLLYSENADSAEWIQSIQNAIKKYTECRQTLRKESSSRKPLRHKNINEFSSDGIPKKSIKRKRCIKDEQVSLDTSNIIYFKKDNEMDEDTQSNNICLPLTTKRFKQNEYSKPGHTSPQVKNTKLKLCKNKNTQSISTRRCLKKSSHNNYEVNRNAFYIIIFMKHVYQNNIRSIFLECQCFVNLGISRIDLGTKETHNLYIESIITMEGPLEIKNSSAGVEEPIKSEVLVQNSDNNERSDAASPPPNCSICLGKLVNTSFTDSCLHQFCFTCLLQWSKIKTECPLCKQTFKSIIHNVRSEEDYDQYHVPRELASQIPQPQVTATLDVNFDVDWESAPRRFVYRTTMTGSRRHGVLLNPEQVTRREQLPSMAPQVPREERRRRRANPTDYRRTVYRHGIWATSLPDIFGRFRECSADYYRRQPQELDRLIPWLNRELQVLLNNEPTHVAYVLSIIMEALTQYDIRSPQFRNIVRPFFAIHTDHFAHELLNFAQTNFDLVGYDQSVTYLPRGLSNEYATRIESPTSSSSSSSSSSLVFDNSDVRILAEAIDLRINAEMPNTLPHPISMPGPSAAGQMFRRVETSNTVPELLIVSSSSSESDGDCEIIGYVKPRHERTPEIIELLSSDTEHVCVSHTLNGNMQSTTRRTHLENTSLPSTSYVKEAKGSSSSSYSVSSTDVLSDSDNNPTPSRRNRSKKSGKKAQKYKRSDGTGSRNKSSKKKRISSSSDSSSSESLLKKCNEKRLRKPRYRVQAKGTGRIKLIKREESYSDEDSSSSDSSSTETDNKMKTKKCYREYKSKRDCSSSVTNDHTVKSGKTTRNKEKTFNLEKLKSKNKDPKCCENRQSRSRSNSISSNASERDKRPNHKHRECRNTNEFGSQDDSASINKDMSRSEYKSKSKKKICYSSDSEDDCLRSCSQCSDYSNKSYSHWKKSKRKEKYKDKERYRSSSRIFNLSQSNASTILTMSISSKNDMYPTKHSDRNGSDCKEKHKSRKESKYRKSENEKKSRPKKKKRRLQSSSTSG</sequence>
<feature type="compositionally biased region" description="Polar residues" evidence="16">
    <location>
        <begin position="1243"/>
        <end position="1255"/>
    </location>
</feature>
<feature type="non-terminal residue" evidence="20">
    <location>
        <position position="1351"/>
    </location>
</feature>
<feature type="domain" description="DH" evidence="18">
    <location>
        <begin position="56"/>
        <end position="232"/>
    </location>
</feature>
<accession>A0A836JS69</accession>
<dbReference type="GO" id="GO:0005634">
    <property type="term" value="C:nucleus"/>
    <property type="evidence" value="ECO:0007669"/>
    <property type="project" value="UniProtKB-ARBA"/>
</dbReference>
<dbReference type="SUPFAM" id="SSF57850">
    <property type="entry name" value="RING/U-box"/>
    <property type="match status" value="1"/>
</dbReference>
<keyword evidence="8" id="KW-0805">Transcription regulation</keyword>
<evidence type="ECO:0000256" key="10">
    <source>
        <dbReference type="ARBA" id="ARBA00071236"/>
    </source>
</evidence>
<reference evidence="20 21" key="1">
    <citation type="submission" date="2020-02" db="EMBL/GenBank/DDBJ databases">
        <title>Relaxed selection underlies rapid genomic changes in the transitions from sociality to social parasitism in ants.</title>
        <authorList>
            <person name="Bi X."/>
        </authorList>
    </citation>
    <scope>NUCLEOTIDE SEQUENCE [LARGE SCALE GENOMIC DNA]</scope>
    <source>
        <strain evidence="20">BGI-DK2014b</strain>
        <tissue evidence="20">Whole body</tissue>
    </source>
</reference>
<evidence type="ECO:0000256" key="11">
    <source>
        <dbReference type="ARBA" id="ARBA00076856"/>
    </source>
</evidence>
<dbReference type="InterPro" id="IPR017907">
    <property type="entry name" value="Znf_RING_CS"/>
</dbReference>
<dbReference type="PANTHER" id="PTHR46077">
    <property type="entry name" value="E3 UBIQUITIN-PROTEIN LIGASE TOPORS"/>
    <property type="match status" value="1"/>
</dbReference>
<evidence type="ECO:0000256" key="1">
    <source>
        <dbReference type="ARBA" id="ARBA00000900"/>
    </source>
</evidence>
<dbReference type="SMART" id="SM00325">
    <property type="entry name" value="RhoGEF"/>
    <property type="match status" value="1"/>
</dbReference>
<feature type="compositionally biased region" description="Basic residues" evidence="16">
    <location>
        <begin position="1019"/>
        <end position="1033"/>
    </location>
</feature>
<dbReference type="PANTHER" id="PTHR46077:SF1">
    <property type="entry name" value="TOP1 BINDING ARGININE_SERINE RICH PROTEIN, E3 UBIQUITIN LIGASE"/>
    <property type="match status" value="1"/>
</dbReference>
<evidence type="ECO:0000313" key="21">
    <source>
        <dbReference type="Proteomes" id="UP000670152"/>
    </source>
</evidence>
<feature type="region of interest" description="Disordered" evidence="16">
    <location>
        <begin position="1294"/>
        <end position="1351"/>
    </location>
</feature>
<keyword evidence="7" id="KW-0862">Zinc</keyword>
<dbReference type="InterPro" id="IPR001331">
    <property type="entry name" value="GDS_CDC24_CS"/>
</dbReference>
<keyword evidence="21" id="KW-1185">Reference proteome</keyword>
<dbReference type="Pfam" id="PF00621">
    <property type="entry name" value="RhoGEF"/>
    <property type="match status" value="1"/>
</dbReference>
<dbReference type="GO" id="GO:0016874">
    <property type="term" value="F:ligase activity"/>
    <property type="evidence" value="ECO:0007669"/>
    <property type="project" value="UniProtKB-KW"/>
</dbReference>
<dbReference type="GO" id="GO:0000209">
    <property type="term" value="P:protein polyubiquitination"/>
    <property type="evidence" value="ECO:0007669"/>
    <property type="project" value="TreeGrafter"/>
</dbReference>
<organism evidence="20 21">
    <name type="scientific">Acromyrmex heyeri</name>
    <dbReference type="NCBI Taxonomy" id="230685"/>
    <lineage>
        <taxon>Eukaryota</taxon>
        <taxon>Metazoa</taxon>
        <taxon>Ecdysozoa</taxon>
        <taxon>Arthropoda</taxon>
        <taxon>Hexapoda</taxon>
        <taxon>Insecta</taxon>
        <taxon>Pterygota</taxon>
        <taxon>Neoptera</taxon>
        <taxon>Endopterygota</taxon>
        <taxon>Hymenoptera</taxon>
        <taxon>Apocrita</taxon>
        <taxon>Aculeata</taxon>
        <taxon>Formicoidea</taxon>
        <taxon>Formicidae</taxon>
        <taxon>Myrmicinae</taxon>
        <taxon>Acromyrmex</taxon>
    </lineage>
</organism>
<dbReference type="OrthoDB" id="365379at2759"/>
<evidence type="ECO:0000256" key="12">
    <source>
        <dbReference type="ARBA" id="ARBA00076940"/>
    </source>
</evidence>
<dbReference type="Pfam" id="PF00169">
    <property type="entry name" value="PH"/>
    <property type="match status" value="1"/>
</dbReference>
<evidence type="ECO:0000256" key="16">
    <source>
        <dbReference type="SAM" id="MobiDB-lite"/>
    </source>
</evidence>
<dbReference type="SUPFAM" id="SSF48065">
    <property type="entry name" value="DBL homology domain (DH-domain)"/>
    <property type="match status" value="1"/>
</dbReference>
<dbReference type="SUPFAM" id="SSF50729">
    <property type="entry name" value="PH domain-like"/>
    <property type="match status" value="1"/>
</dbReference>
<dbReference type="PROSITE" id="PS00518">
    <property type="entry name" value="ZF_RING_1"/>
    <property type="match status" value="1"/>
</dbReference>
<gene>
    <name evidence="20" type="primary">Topors</name>
    <name evidence="20" type="ORF">G6Z77_0015362</name>
</gene>
<dbReference type="PROSITE" id="PS50010">
    <property type="entry name" value="DH_2"/>
    <property type="match status" value="1"/>
</dbReference>
<evidence type="ECO:0000256" key="5">
    <source>
        <dbReference type="ARBA" id="ARBA00022771"/>
    </source>
</evidence>
<keyword evidence="5 15" id="KW-0863">Zinc-finger</keyword>
<feature type="compositionally biased region" description="Basic and acidic residues" evidence="16">
    <location>
        <begin position="1147"/>
        <end position="1172"/>
    </location>
</feature>
<comment type="catalytic activity">
    <reaction evidence="1">
        <text>S-ubiquitinyl-[E2 ubiquitin-conjugating enzyme]-L-cysteine + [acceptor protein]-L-lysine = [E2 ubiquitin-conjugating enzyme]-L-cysteine + N(6)-ubiquitinyl-[acceptor protein]-L-lysine.</text>
        <dbReference type="EC" id="2.3.2.27"/>
    </reaction>
</comment>
<feature type="region of interest" description="Disordered" evidence="16">
    <location>
        <begin position="695"/>
        <end position="716"/>
    </location>
</feature>
<evidence type="ECO:0000256" key="3">
    <source>
        <dbReference type="ARBA" id="ARBA00022679"/>
    </source>
</evidence>
<feature type="compositionally biased region" description="Polar residues" evidence="16">
    <location>
        <begin position="965"/>
        <end position="988"/>
    </location>
</feature>
<dbReference type="InterPro" id="IPR013083">
    <property type="entry name" value="Znf_RING/FYVE/PHD"/>
</dbReference>
<feature type="compositionally biased region" description="Basic and acidic residues" evidence="16">
    <location>
        <begin position="1111"/>
        <end position="1130"/>
    </location>
</feature>
<dbReference type="GO" id="GO:0035556">
    <property type="term" value="P:intracellular signal transduction"/>
    <property type="evidence" value="ECO:0007669"/>
    <property type="project" value="InterPro"/>
</dbReference>
<dbReference type="SMART" id="SM00184">
    <property type="entry name" value="RING"/>
    <property type="match status" value="1"/>
</dbReference>
<dbReference type="InterPro" id="IPR001841">
    <property type="entry name" value="Znf_RING"/>
</dbReference>
<dbReference type="FunFam" id="3.30.40.10:FF:000136">
    <property type="entry name" value="E3 ubiquitin-protein ligase Topors"/>
    <property type="match status" value="1"/>
</dbReference>
<dbReference type="InterPro" id="IPR058746">
    <property type="entry name" value="Znf_RING-type_Topors"/>
</dbReference>
<dbReference type="GO" id="GO:0006513">
    <property type="term" value="P:protein monoubiquitination"/>
    <property type="evidence" value="ECO:0007669"/>
    <property type="project" value="TreeGrafter"/>
</dbReference>
<evidence type="ECO:0000256" key="9">
    <source>
        <dbReference type="ARBA" id="ARBA00023163"/>
    </source>
</evidence>
<keyword evidence="3" id="KW-0808">Transferase</keyword>
<feature type="compositionally biased region" description="Basic residues" evidence="16">
    <location>
        <begin position="1335"/>
        <end position="1344"/>
    </location>
</feature>
<evidence type="ECO:0000259" key="18">
    <source>
        <dbReference type="PROSITE" id="PS50010"/>
    </source>
</evidence>
<proteinExistence type="predicted"/>
<dbReference type="InterPro" id="IPR058745">
    <property type="entry name" value="PWI_Topors"/>
</dbReference>
<evidence type="ECO:0000256" key="15">
    <source>
        <dbReference type="PROSITE-ProRule" id="PRU00175"/>
    </source>
</evidence>
<evidence type="ECO:0000313" key="20">
    <source>
        <dbReference type="EMBL" id="KAG5324452.1"/>
    </source>
</evidence>
<feature type="compositionally biased region" description="Polar residues" evidence="16">
    <location>
        <begin position="1131"/>
        <end position="1145"/>
    </location>
</feature>
<dbReference type="GO" id="GO:0008270">
    <property type="term" value="F:zinc ion binding"/>
    <property type="evidence" value="ECO:0007669"/>
    <property type="project" value="UniProtKB-KW"/>
</dbReference>
<dbReference type="InterPro" id="IPR035899">
    <property type="entry name" value="DBL_dom_sf"/>
</dbReference>
<evidence type="ECO:0000259" key="17">
    <source>
        <dbReference type="PROSITE" id="PS50003"/>
    </source>
</evidence>
<dbReference type="Pfam" id="PF00097">
    <property type="entry name" value="zf-C3HC4"/>
    <property type="match status" value="1"/>
</dbReference>
<dbReference type="GO" id="GO:0061630">
    <property type="term" value="F:ubiquitin protein ligase activity"/>
    <property type="evidence" value="ECO:0007669"/>
    <property type="project" value="UniProtKB-EC"/>
</dbReference>
<keyword evidence="6" id="KW-0833">Ubl conjugation pathway</keyword>
<dbReference type="Gene3D" id="3.30.40.10">
    <property type="entry name" value="Zinc/RING finger domain, C3HC4 (zinc finger)"/>
    <property type="match status" value="1"/>
</dbReference>
<dbReference type="CDD" id="cd16574">
    <property type="entry name" value="RING-HC_Topors"/>
    <property type="match status" value="1"/>
</dbReference>
<feature type="compositionally biased region" description="Polar residues" evidence="16">
    <location>
        <begin position="1201"/>
        <end position="1215"/>
    </location>
</feature>
<dbReference type="InterPro" id="IPR001849">
    <property type="entry name" value="PH_domain"/>
</dbReference>
<feature type="compositionally biased region" description="Low complexity" evidence="16">
    <location>
        <begin position="995"/>
        <end position="1012"/>
    </location>
</feature>
<dbReference type="SMART" id="SM00233">
    <property type="entry name" value="PH"/>
    <property type="match status" value="1"/>
</dbReference>
<evidence type="ECO:0000256" key="4">
    <source>
        <dbReference type="ARBA" id="ARBA00022723"/>
    </source>
</evidence>
<dbReference type="Pfam" id="PF26084">
    <property type="entry name" value="PWI_Topors"/>
    <property type="match status" value="1"/>
</dbReference>
<dbReference type="GO" id="GO:0005085">
    <property type="term" value="F:guanyl-nucleotide exchange factor activity"/>
    <property type="evidence" value="ECO:0007669"/>
    <property type="project" value="InterPro"/>
</dbReference>
<evidence type="ECO:0000256" key="13">
    <source>
        <dbReference type="ARBA" id="ARBA00079040"/>
    </source>
</evidence>
<dbReference type="CDD" id="cd00160">
    <property type="entry name" value="RhoGEF"/>
    <property type="match status" value="1"/>
</dbReference>
<dbReference type="Gene3D" id="2.30.29.30">
    <property type="entry name" value="Pleckstrin-homology domain (PH domain)/Phosphotyrosine-binding domain (PTB)"/>
    <property type="match status" value="1"/>
</dbReference>
<dbReference type="InterPro" id="IPR000219">
    <property type="entry name" value="DH_dom"/>
</dbReference>
<feature type="compositionally biased region" description="Basic residues" evidence="16">
    <location>
        <begin position="1256"/>
        <end position="1265"/>
    </location>
</feature>
<evidence type="ECO:0000256" key="7">
    <source>
        <dbReference type="ARBA" id="ARBA00022833"/>
    </source>
</evidence>
<keyword evidence="4" id="KW-0479">Metal-binding</keyword>
<feature type="compositionally biased region" description="Basic and acidic residues" evidence="16">
    <location>
        <begin position="1303"/>
        <end position="1316"/>
    </location>
</feature>
<comment type="caution">
    <text evidence="20">The sequence shown here is derived from an EMBL/GenBank/DDBJ whole genome shotgun (WGS) entry which is preliminary data.</text>
</comment>
<dbReference type="Gene3D" id="1.20.900.10">
    <property type="entry name" value="Dbl homology (DH) domain"/>
    <property type="match status" value="1"/>
</dbReference>
<dbReference type="PROSITE" id="PS50003">
    <property type="entry name" value="PH_DOMAIN"/>
    <property type="match status" value="1"/>
</dbReference>
<dbReference type="PROSITE" id="PS00741">
    <property type="entry name" value="DH_1"/>
    <property type="match status" value="1"/>
</dbReference>
<keyword evidence="9" id="KW-0804">Transcription</keyword>